<keyword evidence="2" id="KW-1185">Reference proteome</keyword>
<proteinExistence type="predicted"/>
<dbReference type="Proteomes" id="UP000003412">
    <property type="component" value="Chromosome"/>
</dbReference>
<accession>A0ABN0BZU1</accession>
<evidence type="ECO:0000313" key="2">
    <source>
        <dbReference type="Proteomes" id="UP000003412"/>
    </source>
</evidence>
<sequence>MICFNIHIIQSYFQENGFKSIKKAFFYPNKRNSKIPLT</sequence>
<dbReference type="EMBL" id="ADXF01000360">
    <property type="protein sequence ID" value="EFR88698.1"/>
    <property type="molecule type" value="Genomic_DNA"/>
</dbReference>
<gene>
    <name evidence="1" type="ORF">NT05LM_0703</name>
</gene>
<name>A0ABN0BZU1_9LIST</name>
<comment type="caution">
    <text evidence="1">The sequence shown here is derived from an EMBL/GenBank/DDBJ whole genome shotgun (WGS) entry which is preliminary data.</text>
</comment>
<organism evidence="1 2">
    <name type="scientific">Listeria marthii FSL S4-120</name>
    <dbReference type="NCBI Taxonomy" id="702457"/>
    <lineage>
        <taxon>Bacteria</taxon>
        <taxon>Bacillati</taxon>
        <taxon>Bacillota</taxon>
        <taxon>Bacilli</taxon>
        <taxon>Bacillales</taxon>
        <taxon>Listeriaceae</taxon>
        <taxon>Listeria</taxon>
    </lineage>
</organism>
<evidence type="ECO:0000313" key="1">
    <source>
        <dbReference type="EMBL" id="EFR88698.1"/>
    </source>
</evidence>
<reference evidence="1 2" key="1">
    <citation type="journal article" date="2010" name="Microbiol. Resour. Announc.">
        <title>Comparative genomics of the bacterial genus Listeria: Genome evolution is characterized by limited gene acquisition and limited gene loss.</title>
        <authorList>
            <person name="den Bakker H.C."/>
            <person name="Cummings C.A."/>
            <person name="Ferreira V."/>
            <person name="Vatta P."/>
            <person name="Orsi R.H."/>
            <person name="Degoricija L."/>
            <person name="Barker M."/>
            <person name="Petrauskene O."/>
            <person name="Furtado M.R."/>
            <person name="Wiedmann M."/>
        </authorList>
    </citation>
    <scope>NUCLEOTIDE SEQUENCE [LARGE SCALE GENOMIC DNA]</scope>
    <source>
        <strain evidence="1 2">FSL S4-120</strain>
    </source>
</reference>
<protein>
    <submittedName>
        <fullName evidence="1">Uncharacterized protein</fullName>
    </submittedName>
</protein>